<dbReference type="KEGG" id="dai:Desaci_1643"/>
<sequence length="144" mass="17091">MKKYTIKEASEMLILPKATLRYYDQLELVVPQRANNGYRYYTEQDIRHLQYTEVMKISGFTLMEIKQVLDFKRECNIKNFPSLLQIMIDKKDDLLKRIELYDSMVRFIDQASELMKNKKSPSDMDKIDKLISDVYRSMTGGNNN</sequence>
<dbReference type="STRING" id="646529.Desaci_1643"/>
<dbReference type="InterPro" id="IPR009061">
    <property type="entry name" value="DNA-bd_dom_put_sf"/>
</dbReference>
<dbReference type="PANTHER" id="PTHR30204">
    <property type="entry name" value="REDOX-CYCLING DRUG-SENSING TRANSCRIPTIONAL ACTIVATOR SOXR"/>
    <property type="match status" value="1"/>
</dbReference>
<dbReference type="SMART" id="SM00422">
    <property type="entry name" value="HTH_MERR"/>
    <property type="match status" value="1"/>
</dbReference>
<dbReference type="Gene3D" id="1.10.1660.10">
    <property type="match status" value="1"/>
</dbReference>
<accession>I4D4B7</accession>
<name>I4D4B7_DESAJ</name>
<feature type="domain" description="HTH merR-type" evidence="2">
    <location>
        <begin position="3"/>
        <end position="71"/>
    </location>
</feature>
<dbReference type="PROSITE" id="PS50937">
    <property type="entry name" value="HTH_MERR_2"/>
    <property type="match status" value="1"/>
</dbReference>
<dbReference type="CDD" id="cd00592">
    <property type="entry name" value="HTH_MerR-like"/>
    <property type="match status" value="1"/>
</dbReference>
<organism evidence="3 4">
    <name type="scientific">Desulfosporosinus acidiphilus (strain DSM 22704 / JCM 16185 / SJ4)</name>
    <dbReference type="NCBI Taxonomy" id="646529"/>
    <lineage>
        <taxon>Bacteria</taxon>
        <taxon>Bacillati</taxon>
        <taxon>Bacillota</taxon>
        <taxon>Clostridia</taxon>
        <taxon>Eubacteriales</taxon>
        <taxon>Desulfitobacteriaceae</taxon>
        <taxon>Desulfosporosinus</taxon>
    </lineage>
</organism>
<dbReference type="GO" id="GO:0003700">
    <property type="term" value="F:DNA-binding transcription factor activity"/>
    <property type="evidence" value="ECO:0007669"/>
    <property type="project" value="InterPro"/>
</dbReference>
<dbReference type="GO" id="GO:0003677">
    <property type="term" value="F:DNA binding"/>
    <property type="evidence" value="ECO:0007669"/>
    <property type="project" value="UniProtKB-KW"/>
</dbReference>
<reference evidence="3 4" key="1">
    <citation type="journal article" date="2012" name="J. Bacteriol.">
        <title>Complete genome sequences of Desulfosporosinus orientis DSM765T, Desulfosporosinus youngiae DSM17734T, Desulfosporosinus meridiei DSM13257T, and Desulfosporosinus acidiphilus DSM22704T.</title>
        <authorList>
            <person name="Pester M."/>
            <person name="Brambilla E."/>
            <person name="Alazard D."/>
            <person name="Rattei T."/>
            <person name="Weinmaier T."/>
            <person name="Han J."/>
            <person name="Lucas S."/>
            <person name="Lapidus A."/>
            <person name="Cheng J.F."/>
            <person name="Goodwin L."/>
            <person name="Pitluck S."/>
            <person name="Peters L."/>
            <person name="Ovchinnikova G."/>
            <person name="Teshima H."/>
            <person name="Detter J.C."/>
            <person name="Han C.S."/>
            <person name="Tapia R."/>
            <person name="Land M.L."/>
            <person name="Hauser L."/>
            <person name="Kyrpides N.C."/>
            <person name="Ivanova N.N."/>
            <person name="Pagani I."/>
            <person name="Huntmann M."/>
            <person name="Wei C.L."/>
            <person name="Davenport K.W."/>
            <person name="Daligault H."/>
            <person name="Chain P.S."/>
            <person name="Chen A."/>
            <person name="Mavromatis K."/>
            <person name="Markowitz V."/>
            <person name="Szeto E."/>
            <person name="Mikhailova N."/>
            <person name="Pati A."/>
            <person name="Wagner M."/>
            <person name="Woyke T."/>
            <person name="Ollivier B."/>
            <person name="Klenk H.P."/>
            <person name="Spring S."/>
            <person name="Loy A."/>
        </authorList>
    </citation>
    <scope>NUCLEOTIDE SEQUENCE [LARGE SCALE GENOMIC DNA]</scope>
    <source>
        <strain evidence="4">DSM 22704 / JCM 16185 / SJ4</strain>
    </source>
</reference>
<dbReference type="HOGENOM" id="CLU_060077_2_3_9"/>
<proteinExistence type="predicted"/>
<dbReference type="Proteomes" id="UP000002892">
    <property type="component" value="Chromosome"/>
</dbReference>
<dbReference type="Pfam" id="PF13411">
    <property type="entry name" value="MerR_1"/>
    <property type="match status" value="1"/>
</dbReference>
<evidence type="ECO:0000259" key="2">
    <source>
        <dbReference type="PROSITE" id="PS50937"/>
    </source>
</evidence>
<evidence type="ECO:0000256" key="1">
    <source>
        <dbReference type="ARBA" id="ARBA00023125"/>
    </source>
</evidence>
<evidence type="ECO:0000313" key="3">
    <source>
        <dbReference type="EMBL" id="AFM40641.1"/>
    </source>
</evidence>
<dbReference type="RefSeq" id="WP_014826647.1">
    <property type="nucleotide sequence ID" value="NC_018068.1"/>
</dbReference>
<keyword evidence="4" id="KW-1185">Reference proteome</keyword>
<dbReference type="eggNOG" id="COG0789">
    <property type="taxonomic scope" value="Bacteria"/>
</dbReference>
<dbReference type="InterPro" id="IPR000551">
    <property type="entry name" value="MerR-type_HTH_dom"/>
</dbReference>
<keyword evidence="1" id="KW-0238">DNA-binding</keyword>
<evidence type="ECO:0000313" key="4">
    <source>
        <dbReference type="Proteomes" id="UP000002892"/>
    </source>
</evidence>
<dbReference type="PANTHER" id="PTHR30204:SF97">
    <property type="entry name" value="MERR FAMILY REGULATORY PROTEIN"/>
    <property type="match status" value="1"/>
</dbReference>
<dbReference type="EMBL" id="CP003639">
    <property type="protein sequence ID" value="AFM40641.1"/>
    <property type="molecule type" value="Genomic_DNA"/>
</dbReference>
<protein>
    <submittedName>
        <fullName evidence="3">Putative transcriptional regulator</fullName>
    </submittedName>
</protein>
<dbReference type="SUPFAM" id="SSF46955">
    <property type="entry name" value="Putative DNA-binding domain"/>
    <property type="match status" value="1"/>
</dbReference>
<dbReference type="AlphaFoldDB" id="I4D4B7"/>
<dbReference type="OrthoDB" id="9811174at2"/>
<dbReference type="InterPro" id="IPR047057">
    <property type="entry name" value="MerR_fam"/>
</dbReference>
<gene>
    <name evidence="3" type="ordered locus">Desaci_1643</name>
</gene>